<protein>
    <submittedName>
        <fullName evidence="1">Uncharacterized protein</fullName>
    </submittedName>
</protein>
<reference evidence="1" key="1">
    <citation type="journal article" date="2019" name="bioRxiv">
        <title>The Genome of the Zebra Mussel, Dreissena polymorpha: A Resource for Invasive Species Research.</title>
        <authorList>
            <person name="McCartney M.A."/>
            <person name="Auch B."/>
            <person name="Kono T."/>
            <person name="Mallez S."/>
            <person name="Zhang Y."/>
            <person name="Obille A."/>
            <person name="Becker A."/>
            <person name="Abrahante J.E."/>
            <person name="Garbe J."/>
            <person name="Badalamenti J.P."/>
            <person name="Herman A."/>
            <person name="Mangelson H."/>
            <person name="Liachko I."/>
            <person name="Sullivan S."/>
            <person name="Sone E.D."/>
            <person name="Koren S."/>
            <person name="Silverstein K.A.T."/>
            <person name="Beckman K.B."/>
            <person name="Gohl D.M."/>
        </authorList>
    </citation>
    <scope>NUCLEOTIDE SEQUENCE</scope>
    <source>
        <strain evidence="1">Duluth1</strain>
        <tissue evidence="1">Whole animal</tissue>
    </source>
</reference>
<proteinExistence type="predicted"/>
<accession>A0A9D4D1C7</accession>
<organism evidence="1 2">
    <name type="scientific">Dreissena polymorpha</name>
    <name type="common">Zebra mussel</name>
    <name type="synonym">Mytilus polymorpha</name>
    <dbReference type="NCBI Taxonomy" id="45954"/>
    <lineage>
        <taxon>Eukaryota</taxon>
        <taxon>Metazoa</taxon>
        <taxon>Spiralia</taxon>
        <taxon>Lophotrochozoa</taxon>
        <taxon>Mollusca</taxon>
        <taxon>Bivalvia</taxon>
        <taxon>Autobranchia</taxon>
        <taxon>Heteroconchia</taxon>
        <taxon>Euheterodonta</taxon>
        <taxon>Imparidentia</taxon>
        <taxon>Neoheterodontei</taxon>
        <taxon>Myida</taxon>
        <taxon>Dreissenoidea</taxon>
        <taxon>Dreissenidae</taxon>
        <taxon>Dreissena</taxon>
    </lineage>
</organism>
<evidence type="ECO:0000313" key="2">
    <source>
        <dbReference type="Proteomes" id="UP000828390"/>
    </source>
</evidence>
<dbReference type="EMBL" id="JAIWYP010000011">
    <property type="protein sequence ID" value="KAH3736086.1"/>
    <property type="molecule type" value="Genomic_DNA"/>
</dbReference>
<dbReference type="Proteomes" id="UP000828390">
    <property type="component" value="Unassembled WGS sequence"/>
</dbReference>
<name>A0A9D4D1C7_DREPO</name>
<reference evidence="1" key="2">
    <citation type="submission" date="2020-11" db="EMBL/GenBank/DDBJ databases">
        <authorList>
            <person name="McCartney M.A."/>
            <person name="Auch B."/>
            <person name="Kono T."/>
            <person name="Mallez S."/>
            <person name="Becker A."/>
            <person name="Gohl D.M."/>
            <person name="Silverstein K.A.T."/>
            <person name="Koren S."/>
            <person name="Bechman K.B."/>
            <person name="Herman A."/>
            <person name="Abrahante J.E."/>
            <person name="Garbe J."/>
        </authorList>
    </citation>
    <scope>NUCLEOTIDE SEQUENCE</scope>
    <source>
        <strain evidence="1">Duluth1</strain>
        <tissue evidence="1">Whole animal</tissue>
    </source>
</reference>
<gene>
    <name evidence="1" type="ORF">DPMN_042646</name>
</gene>
<comment type="caution">
    <text evidence="1">The sequence shown here is derived from an EMBL/GenBank/DDBJ whole genome shotgun (WGS) entry which is preliminary data.</text>
</comment>
<keyword evidence="2" id="KW-1185">Reference proteome</keyword>
<dbReference type="AlphaFoldDB" id="A0A9D4D1C7"/>
<evidence type="ECO:0000313" key="1">
    <source>
        <dbReference type="EMBL" id="KAH3736086.1"/>
    </source>
</evidence>
<sequence>MLIPFEVEAQKLRSDNKFHANTSSRGKTKQIINEKKKNYSVQEKHFIRERRVFLEGFKEHFERLAKDSDNTDFDKTYNSQVKISAITNIVFNSPVNHVTFAELTKALETIHKGKAADIFGVNIEHVVFGPDSLRTRILEIINTIVSNREIPTCLKRGTLTPVFKSKAFQPKLSQGVRQGGILSTDLYKLHVNPLLDRLVDTGRGGRIGTVLANSSACADDVCLMGRDHADAQLMIDMPLSFANEERYLLQLTKTVALNIKPSRRATIPQSESFKLGEIDLNSVDTSVHLGITRKTSVCETVEVNVETNISKARRVLYSLLGAGLHGHNGLDHKSMLDLHSKEKLLNIYVFTKQHCRPLQTGLELSAQTDSWLMDGMFDAAPKQCAQLFIICVPYLLLPKPTMSNLYTEVSTDIRNMIELCLEPVISLHREVGIDIRDMIELCLEPVISLRGAMPGTSYIYTLRLSCAWNQLYLYTEGGTNSRDMIELCLEPVISLHRAMPGTNIIESYAWNQLYLYTEGATDIRDKIELCLEPSYAWNQLYLYTESYAWNQLYLYTESYAWNQLYLYTESYAWDQSYLYTESCAWNQLYLYTEDGTDIRGMKLCLEPSYAWNQLYIYTESYAWNQLYLYTESYAWNQLYLYTEVGTDSRDMIELCLNPLYLYIDIGTDIRDMIELCLEPSYAWNQLYLYTESCAWNQLYLYTEVYIDIRDMIELCMEPVISLHEANSSNSSDRVIRIGLKSPQVDINWLLVTPG</sequence>